<name>A0A172U177_9BACT</name>
<dbReference type="Gene3D" id="3.40.50.880">
    <property type="match status" value="1"/>
</dbReference>
<dbReference type="SUPFAM" id="SSF52317">
    <property type="entry name" value="Class I glutamine amidotransferase-like"/>
    <property type="match status" value="1"/>
</dbReference>
<dbReference type="InterPro" id="IPR017926">
    <property type="entry name" value="GATASE"/>
</dbReference>
<gene>
    <name evidence="2" type="ORF">SY85_22720</name>
</gene>
<reference evidence="3" key="1">
    <citation type="submission" date="2015-01" db="EMBL/GenBank/DDBJ databases">
        <title>Flavisolibacter sp./LCS9/ whole genome sequencing.</title>
        <authorList>
            <person name="Kim M.K."/>
            <person name="Srinivasan S."/>
            <person name="Lee J.-J."/>
        </authorList>
    </citation>
    <scope>NUCLEOTIDE SEQUENCE [LARGE SCALE GENOMIC DNA]</scope>
    <source>
        <strain evidence="3">LCS9</strain>
    </source>
</reference>
<dbReference type="EMBL" id="CP011390">
    <property type="protein sequence ID" value="ANE52874.1"/>
    <property type="molecule type" value="Genomic_DNA"/>
</dbReference>
<reference evidence="2 3" key="2">
    <citation type="journal article" date="2016" name="Int. J. Syst. Evol. Microbiol.">
        <title>Flavisolibacter tropicus sp. nov., isolated from tropical soil.</title>
        <authorList>
            <person name="Lee J.J."/>
            <person name="Kang M.S."/>
            <person name="Kim G.S."/>
            <person name="Lee C.S."/>
            <person name="Lim S."/>
            <person name="Lee J."/>
            <person name="Roh S.H."/>
            <person name="Kang H."/>
            <person name="Ha J.M."/>
            <person name="Bae S."/>
            <person name="Jung H.Y."/>
            <person name="Kim M.K."/>
        </authorList>
    </citation>
    <scope>NUCLEOTIDE SEQUENCE [LARGE SCALE GENOMIC DNA]</scope>
    <source>
        <strain evidence="2 3">LCS9</strain>
    </source>
</reference>
<evidence type="ECO:0000313" key="3">
    <source>
        <dbReference type="Proteomes" id="UP000077177"/>
    </source>
</evidence>
<proteinExistence type="predicted"/>
<feature type="domain" description="Glutamine amidotransferase" evidence="1">
    <location>
        <begin position="36"/>
        <end position="211"/>
    </location>
</feature>
<evidence type="ECO:0000259" key="1">
    <source>
        <dbReference type="Pfam" id="PF00117"/>
    </source>
</evidence>
<dbReference type="Pfam" id="PF00117">
    <property type="entry name" value="GATase"/>
    <property type="match status" value="1"/>
</dbReference>
<evidence type="ECO:0000313" key="2">
    <source>
        <dbReference type="EMBL" id="ANE52874.1"/>
    </source>
</evidence>
<dbReference type="KEGG" id="fla:SY85_22720"/>
<dbReference type="AlphaFoldDB" id="A0A172U177"/>
<dbReference type="PROSITE" id="PS51273">
    <property type="entry name" value="GATASE_TYPE_1"/>
    <property type="match status" value="1"/>
</dbReference>
<dbReference type="Proteomes" id="UP000077177">
    <property type="component" value="Chromosome"/>
</dbReference>
<sequence length="274" mass="31886">MIRVAILDLYEGHANQGMRCIREILNQWSEFHSLELEWDEFDVRQHCQVPDMSYDIYISSGGPGSPLESIGSDWEAAYFNWFSAVEKWNANPSKPNKKFVFFICHSFQLICRHYGVGTVAKRKSTAFGVFPVHVLKEGQVDPLFKGLKDPFYVVDSRDWQVIDPNWNRLDQLGAEVLCIEKYRPHVPYLQAMMGIRFNKYMMGTQFHPEADAIGMSMYLQTEEKKKIVIETHGEEKWKSMIEQLNDPDKIMWTYAHLLPNFLDLAVKHNTVPTT</sequence>
<dbReference type="OrthoDB" id="639921at2"/>
<accession>A0A172U177</accession>
<dbReference type="InterPro" id="IPR029062">
    <property type="entry name" value="Class_I_gatase-like"/>
</dbReference>
<dbReference type="RefSeq" id="WP_066408115.1">
    <property type="nucleotide sequence ID" value="NZ_CP011390.1"/>
</dbReference>
<protein>
    <submittedName>
        <fullName evidence="2">GMP synthase</fullName>
    </submittedName>
</protein>
<dbReference type="PATRIC" id="fig|1492898.3.peg.4928"/>
<organism evidence="2 3">
    <name type="scientific">Flavisolibacter tropicus</name>
    <dbReference type="NCBI Taxonomy" id="1492898"/>
    <lineage>
        <taxon>Bacteria</taxon>
        <taxon>Pseudomonadati</taxon>
        <taxon>Bacteroidota</taxon>
        <taxon>Chitinophagia</taxon>
        <taxon>Chitinophagales</taxon>
        <taxon>Chitinophagaceae</taxon>
        <taxon>Flavisolibacter</taxon>
    </lineage>
</organism>
<dbReference type="STRING" id="1492898.SY85_22720"/>
<keyword evidence="3" id="KW-1185">Reference proteome</keyword>